<dbReference type="Proteomes" id="UP000318431">
    <property type="component" value="Unassembled WGS sequence"/>
</dbReference>
<organism evidence="1 2">
    <name type="scientific">Pseudoduganella lurida</name>
    <dbReference type="NCBI Taxonomy" id="1036180"/>
    <lineage>
        <taxon>Bacteria</taxon>
        <taxon>Pseudomonadati</taxon>
        <taxon>Pseudomonadota</taxon>
        <taxon>Betaproteobacteria</taxon>
        <taxon>Burkholderiales</taxon>
        <taxon>Oxalobacteraceae</taxon>
        <taxon>Telluria group</taxon>
        <taxon>Pseudoduganella</taxon>
    </lineage>
</organism>
<name>A0A562RIZ0_9BURK</name>
<dbReference type="InterPro" id="IPR027417">
    <property type="entry name" value="P-loop_NTPase"/>
</dbReference>
<protein>
    <submittedName>
        <fullName evidence="1">Terminase family protein</fullName>
    </submittedName>
</protein>
<dbReference type="EMBL" id="VLLB01000001">
    <property type="protein sequence ID" value="TWI69047.1"/>
    <property type="molecule type" value="Genomic_DNA"/>
</dbReference>
<dbReference type="Pfam" id="PF03237">
    <property type="entry name" value="Terminase_6N"/>
    <property type="match status" value="1"/>
</dbReference>
<gene>
    <name evidence="1" type="ORF">IP91_00112</name>
</gene>
<proteinExistence type="predicted"/>
<keyword evidence="2" id="KW-1185">Reference proteome</keyword>
<dbReference type="RefSeq" id="WP_145646750.1">
    <property type="nucleotide sequence ID" value="NZ_VLLB01000001.1"/>
</dbReference>
<sequence>MKIPDRLYPLRYHPVQHAYEHSKAIYNVVPAGRRSGKTEKAKRKVFKHLWIPKPWPDPRYFCAAPTRDQARQIYWDDLKRMIPEQLRAETSETYMMIRTIMGSEVFVIGMDKPQRIEGRPWDGGILDEYADMKAGAWGENVQPALADRDGWCDLIGVPEGRNHYYDTYQYARDSGDPDWAAFTWLSSDILPAKVIERARRSLDELVYQQEYEASFVNFLGRIYYPFLHATHCSSELTYDSGKTLVFCFDFNVDPGIAAVCQEQRMPGQYERNDEGVMLLNRPIYGTGVIGEVWIPQNSNTVAVCRRLLKDWGDHQGAVICYGDATGGSRGSAKVLGSDWDLIKDTLRNGDDEFRGFGDRVEFRVSSSNPAERARVNAVNTRCKNNAGEIRLMVDPKAAPHVVRDLEGVTALPGGSGEIDKKSNRELTHISDALGYYVAKEYPIYNNRLGQAELQGY</sequence>
<dbReference type="Gene3D" id="3.40.50.300">
    <property type="entry name" value="P-loop containing nucleotide triphosphate hydrolases"/>
    <property type="match status" value="1"/>
</dbReference>
<evidence type="ECO:0000313" key="1">
    <source>
        <dbReference type="EMBL" id="TWI69047.1"/>
    </source>
</evidence>
<comment type="caution">
    <text evidence="1">The sequence shown here is derived from an EMBL/GenBank/DDBJ whole genome shotgun (WGS) entry which is preliminary data.</text>
</comment>
<evidence type="ECO:0000313" key="2">
    <source>
        <dbReference type="Proteomes" id="UP000318431"/>
    </source>
</evidence>
<dbReference type="AlphaFoldDB" id="A0A562RIZ0"/>
<dbReference type="OrthoDB" id="6032310at2"/>
<accession>A0A562RIZ0</accession>
<reference evidence="1 2" key="1">
    <citation type="journal article" date="2015" name="Stand. Genomic Sci.">
        <title>Genomic Encyclopedia of Bacterial and Archaeal Type Strains, Phase III: the genomes of soil and plant-associated and newly described type strains.</title>
        <authorList>
            <person name="Whitman W.B."/>
            <person name="Woyke T."/>
            <person name="Klenk H.P."/>
            <person name="Zhou Y."/>
            <person name="Lilburn T.G."/>
            <person name="Beck B.J."/>
            <person name="De Vos P."/>
            <person name="Vandamme P."/>
            <person name="Eisen J.A."/>
            <person name="Garrity G."/>
            <person name="Hugenholtz P."/>
            <person name="Kyrpides N.C."/>
        </authorList>
    </citation>
    <scope>NUCLEOTIDE SEQUENCE [LARGE SCALE GENOMIC DNA]</scope>
    <source>
        <strain evidence="1 2">CGMCC 1.10822</strain>
    </source>
</reference>